<dbReference type="Proteomes" id="UP000281521">
    <property type="component" value="Unassembled WGS sequence"/>
</dbReference>
<sequence>MLTGAFLYLPLVFVPEADSLKHPQSFYLTKISPQTVLSSTVNIQLNQWSSLYLPPVFNAHDRHEHPKKGIYISKY</sequence>
<evidence type="ECO:0000313" key="1">
    <source>
        <dbReference type="EMBL" id="VCY83193.1"/>
    </source>
</evidence>
<name>A0A3P5DQF6_ECOLX</name>
<reference evidence="1 2" key="1">
    <citation type="submission" date="2018-10" db="EMBL/GenBank/DDBJ databases">
        <authorList>
            <person name="Noll B N."/>
        </authorList>
    </citation>
    <scope>NUCLEOTIDE SEQUENCE [LARGE SCALE GENOMIC DNA]</scope>
    <source>
        <strain evidence="1">Ecoli022</strain>
    </source>
</reference>
<accession>A0A3P5DQF6</accession>
<dbReference type="AlphaFoldDB" id="A0A3P5DQF6"/>
<evidence type="ECO:0000313" key="2">
    <source>
        <dbReference type="Proteomes" id="UP000281521"/>
    </source>
</evidence>
<protein>
    <submittedName>
        <fullName evidence="1">Uncharacterized protein</fullName>
    </submittedName>
</protein>
<gene>
    <name evidence="1" type="ORF">BANRA_01849</name>
</gene>
<proteinExistence type="predicted"/>
<organism evidence="1 2">
    <name type="scientific">Escherichia coli</name>
    <dbReference type="NCBI Taxonomy" id="562"/>
    <lineage>
        <taxon>Bacteria</taxon>
        <taxon>Pseudomonadati</taxon>
        <taxon>Pseudomonadota</taxon>
        <taxon>Gammaproteobacteria</taxon>
        <taxon>Enterobacterales</taxon>
        <taxon>Enterobacteriaceae</taxon>
        <taxon>Escherichia</taxon>
    </lineage>
</organism>
<dbReference type="EMBL" id="UWXJ01000001">
    <property type="protein sequence ID" value="VCY83193.1"/>
    <property type="molecule type" value="Genomic_DNA"/>
</dbReference>